<proteinExistence type="predicted"/>
<keyword evidence="2" id="KW-1185">Reference proteome</keyword>
<dbReference type="Proteomes" id="UP001217838">
    <property type="component" value="Unassembled WGS sequence"/>
</dbReference>
<evidence type="ECO:0000313" key="1">
    <source>
        <dbReference type="EMBL" id="MDC0672572.1"/>
    </source>
</evidence>
<organism evidence="1 2">
    <name type="scientific">Nannocystis radixulma</name>
    <dbReference type="NCBI Taxonomy" id="2995305"/>
    <lineage>
        <taxon>Bacteria</taxon>
        <taxon>Pseudomonadati</taxon>
        <taxon>Myxococcota</taxon>
        <taxon>Polyangia</taxon>
        <taxon>Nannocystales</taxon>
        <taxon>Nannocystaceae</taxon>
        <taxon>Nannocystis</taxon>
    </lineage>
</organism>
<reference evidence="1 2" key="1">
    <citation type="submission" date="2022-11" db="EMBL/GenBank/DDBJ databases">
        <title>Minimal conservation of predation-associated metabolite biosynthetic gene clusters underscores biosynthetic potential of Myxococcota including descriptions for ten novel species: Archangium lansinium sp. nov., Myxococcus landrumus sp. nov., Nannocystis bai.</title>
        <authorList>
            <person name="Ahearne A."/>
            <person name="Stevens C."/>
            <person name="Dowd S."/>
        </authorList>
    </citation>
    <scope>NUCLEOTIDE SEQUENCE [LARGE SCALE GENOMIC DNA]</scope>
    <source>
        <strain evidence="1 2">NCELM</strain>
    </source>
</reference>
<sequence>MHSTLAWIALTLAAALACDQDPVDLRKSELPEFIPCQGPYDLQCPEGLVCVDDGSDDCDFEDGDECPGHCQPNDPVACGGIAGFACPGGQLCLDDPGDDCDPTNGGADCMGICQPPPLVHCGGGLGFGCPNGQICVDDPYDDCDPGHDDFGCIGVCEPMPVLGGPTPGER</sequence>
<comment type="caution">
    <text evidence="1">The sequence shown here is derived from an EMBL/GenBank/DDBJ whole genome shotgun (WGS) entry which is preliminary data.</text>
</comment>
<evidence type="ECO:0000313" key="2">
    <source>
        <dbReference type="Proteomes" id="UP001217838"/>
    </source>
</evidence>
<accession>A0ABT5BEJ2</accession>
<gene>
    <name evidence="1" type="ORF">POL58_32780</name>
</gene>
<name>A0ABT5BEJ2_9BACT</name>
<protein>
    <submittedName>
        <fullName evidence="1">Uncharacterized protein</fullName>
    </submittedName>
</protein>
<dbReference type="EMBL" id="JAQNDN010000019">
    <property type="protein sequence ID" value="MDC0672572.1"/>
    <property type="molecule type" value="Genomic_DNA"/>
</dbReference>